<comment type="caution">
    <text evidence="1">The sequence shown here is derived from an EMBL/GenBank/DDBJ whole genome shotgun (WGS) entry which is preliminary data.</text>
</comment>
<gene>
    <name evidence="1" type="ORF">N5C97_12970</name>
</gene>
<dbReference type="RefSeq" id="WP_180015578.1">
    <property type="nucleotide sequence ID" value="NZ_JAOCCL010000038.1"/>
</dbReference>
<sequence length="52" mass="6345">MRFYIAKGYQHLNHSRIHTRTHVHRLGREPDFINTDHVAMGIRMKINRIDQY</sequence>
<dbReference type="EMBL" id="JAOCCL010000038">
    <property type="protein sequence ID" value="MDH0827382.1"/>
    <property type="molecule type" value="Genomic_DNA"/>
</dbReference>
<dbReference type="AlphaFoldDB" id="A0AA42MBP7"/>
<evidence type="ECO:0000313" key="2">
    <source>
        <dbReference type="Proteomes" id="UP001160116"/>
    </source>
</evidence>
<organism evidence="1 2">
    <name type="scientific">Acinetobacter johnsonii</name>
    <dbReference type="NCBI Taxonomy" id="40214"/>
    <lineage>
        <taxon>Bacteria</taxon>
        <taxon>Pseudomonadati</taxon>
        <taxon>Pseudomonadota</taxon>
        <taxon>Gammaproteobacteria</taxon>
        <taxon>Moraxellales</taxon>
        <taxon>Moraxellaceae</taxon>
        <taxon>Acinetobacter</taxon>
    </lineage>
</organism>
<proteinExistence type="predicted"/>
<evidence type="ECO:0000313" key="1">
    <source>
        <dbReference type="EMBL" id="MDH0827382.1"/>
    </source>
</evidence>
<reference evidence="1" key="1">
    <citation type="submission" date="2022-09" db="EMBL/GenBank/DDBJ databases">
        <title>Intensive care unit water sources are persistently colonized with multi-drug resistant bacteria and are the site of extensive horizontal gene transfer of antibiotic resistance genes.</title>
        <authorList>
            <person name="Diorio-Toth L."/>
        </authorList>
    </citation>
    <scope>NUCLEOTIDE SEQUENCE</scope>
    <source>
        <strain evidence="1">GD03885</strain>
    </source>
</reference>
<name>A0AA42MBP7_ACIJO</name>
<dbReference type="Proteomes" id="UP001160116">
    <property type="component" value="Unassembled WGS sequence"/>
</dbReference>
<protein>
    <submittedName>
        <fullName evidence="1">Uncharacterized protein</fullName>
    </submittedName>
</protein>
<accession>A0AA42MBP7</accession>